<sequence>MSEDALAVEAARLAKKLAEAEAKLAEKESIIEQKDAKIKENNIKLCGANQAIQHLQEKEQQAKINKENMIPKPKGQAGHDYNLDKKMGLRKETRTHLNTILCVVVGQSLDTTLPYSEQLVNARVPLIEKFFVGLWPLQQKFCGILSHQSHAYASAMEYFKTHEEVPFSLVNYDSNEDEGEEFDGNKRAQEEQDHQRVFEQKKAVSSKVRTLIRYDFHTNSD</sequence>
<dbReference type="AlphaFoldDB" id="A0A9P6JI43"/>
<organism evidence="3 4">
    <name type="scientific">Crepidotus variabilis</name>
    <dbReference type="NCBI Taxonomy" id="179855"/>
    <lineage>
        <taxon>Eukaryota</taxon>
        <taxon>Fungi</taxon>
        <taxon>Dikarya</taxon>
        <taxon>Basidiomycota</taxon>
        <taxon>Agaricomycotina</taxon>
        <taxon>Agaricomycetes</taxon>
        <taxon>Agaricomycetidae</taxon>
        <taxon>Agaricales</taxon>
        <taxon>Agaricineae</taxon>
        <taxon>Crepidotaceae</taxon>
        <taxon>Crepidotus</taxon>
    </lineage>
</organism>
<feature type="coiled-coil region" evidence="1">
    <location>
        <begin position="3"/>
        <end position="68"/>
    </location>
</feature>
<evidence type="ECO:0000256" key="1">
    <source>
        <dbReference type="SAM" id="Coils"/>
    </source>
</evidence>
<feature type="compositionally biased region" description="Basic and acidic residues" evidence="2">
    <location>
        <begin position="183"/>
        <end position="196"/>
    </location>
</feature>
<gene>
    <name evidence="3" type="ORF">CPB83DRAFT_900045</name>
</gene>
<protein>
    <submittedName>
        <fullName evidence="3">Uncharacterized protein</fullName>
    </submittedName>
</protein>
<proteinExistence type="predicted"/>
<keyword evidence="4" id="KW-1185">Reference proteome</keyword>
<dbReference type="Proteomes" id="UP000807306">
    <property type="component" value="Unassembled WGS sequence"/>
</dbReference>
<reference evidence="3" key="1">
    <citation type="submission" date="2020-11" db="EMBL/GenBank/DDBJ databases">
        <authorList>
            <consortium name="DOE Joint Genome Institute"/>
            <person name="Ahrendt S."/>
            <person name="Riley R."/>
            <person name="Andreopoulos W."/>
            <person name="Labutti K."/>
            <person name="Pangilinan J."/>
            <person name="Ruiz-Duenas F.J."/>
            <person name="Barrasa J.M."/>
            <person name="Sanchez-Garcia M."/>
            <person name="Camarero S."/>
            <person name="Miyauchi S."/>
            <person name="Serrano A."/>
            <person name="Linde D."/>
            <person name="Babiker R."/>
            <person name="Drula E."/>
            <person name="Ayuso-Fernandez I."/>
            <person name="Pacheco R."/>
            <person name="Padilla G."/>
            <person name="Ferreira P."/>
            <person name="Barriuso J."/>
            <person name="Kellner H."/>
            <person name="Castanera R."/>
            <person name="Alfaro M."/>
            <person name="Ramirez L."/>
            <person name="Pisabarro A.G."/>
            <person name="Kuo A."/>
            <person name="Tritt A."/>
            <person name="Lipzen A."/>
            <person name="He G."/>
            <person name="Yan M."/>
            <person name="Ng V."/>
            <person name="Cullen D."/>
            <person name="Martin F."/>
            <person name="Rosso M.-N."/>
            <person name="Henrissat B."/>
            <person name="Hibbett D."/>
            <person name="Martinez A.T."/>
            <person name="Grigoriev I.V."/>
        </authorList>
    </citation>
    <scope>NUCLEOTIDE SEQUENCE</scope>
    <source>
        <strain evidence="3">CBS 506.95</strain>
    </source>
</reference>
<keyword evidence="1" id="KW-0175">Coiled coil</keyword>
<dbReference type="EMBL" id="MU157968">
    <property type="protein sequence ID" value="KAF9521987.1"/>
    <property type="molecule type" value="Genomic_DNA"/>
</dbReference>
<evidence type="ECO:0000313" key="3">
    <source>
        <dbReference type="EMBL" id="KAF9521987.1"/>
    </source>
</evidence>
<comment type="caution">
    <text evidence="3">The sequence shown here is derived from an EMBL/GenBank/DDBJ whole genome shotgun (WGS) entry which is preliminary data.</text>
</comment>
<feature type="region of interest" description="Disordered" evidence="2">
    <location>
        <begin position="175"/>
        <end position="196"/>
    </location>
</feature>
<name>A0A9P6JI43_9AGAR</name>
<evidence type="ECO:0000313" key="4">
    <source>
        <dbReference type="Proteomes" id="UP000807306"/>
    </source>
</evidence>
<evidence type="ECO:0000256" key="2">
    <source>
        <dbReference type="SAM" id="MobiDB-lite"/>
    </source>
</evidence>
<accession>A0A9P6JI43</accession>